<keyword evidence="6" id="KW-0378">Hydrolase</keyword>
<organism evidence="6 7">
    <name type="scientific">Thiorhodovibrio winogradskyi</name>
    <dbReference type="NCBI Taxonomy" id="77007"/>
    <lineage>
        <taxon>Bacteria</taxon>
        <taxon>Pseudomonadati</taxon>
        <taxon>Pseudomonadota</taxon>
        <taxon>Gammaproteobacteria</taxon>
        <taxon>Chromatiales</taxon>
        <taxon>Chromatiaceae</taxon>
        <taxon>Thiorhodovibrio</taxon>
    </lineage>
</organism>
<dbReference type="InterPro" id="IPR027417">
    <property type="entry name" value="P-loop_NTPase"/>
</dbReference>
<evidence type="ECO:0000259" key="5">
    <source>
        <dbReference type="PROSITE" id="PS50893"/>
    </source>
</evidence>
<dbReference type="Gene3D" id="3.40.50.300">
    <property type="entry name" value="P-loop containing nucleotide triphosphate hydrolases"/>
    <property type="match status" value="1"/>
</dbReference>
<protein>
    <submittedName>
        <fullName evidence="6">ABC transporter ATP-binding protein YxlF</fullName>
        <ecNumber evidence="6">3.6.3.-</ecNumber>
    </submittedName>
</protein>
<dbReference type="EC" id="3.6.3.-" evidence="6"/>
<dbReference type="Proteomes" id="UP001432180">
    <property type="component" value="Chromosome"/>
</dbReference>
<dbReference type="EMBL" id="CP121472">
    <property type="protein sequence ID" value="WPL19477.1"/>
    <property type="molecule type" value="Genomic_DNA"/>
</dbReference>
<dbReference type="SUPFAM" id="SSF52540">
    <property type="entry name" value="P-loop containing nucleoside triphosphate hydrolases"/>
    <property type="match status" value="1"/>
</dbReference>
<dbReference type="RefSeq" id="WP_328985218.1">
    <property type="nucleotide sequence ID" value="NZ_CP121472.1"/>
</dbReference>
<sequence length="323" mass="35076">MIEVRNLSRQYGALKAVDRVSFDIQRREIVGLLGHNGAGKTTIMKMLTGFLEPSRGTIRIAGHDIAAQGDDGRRAVQRRIGYLPENCPLYPDMTVLDHLDYQAALHGIDGGARHRAIRRAVERTALEAKATALVATLSRGYRQRLGVAQAILHEPDILILDEPTNGLDPSQILHMRGLIRELAGAATVIISTHILQEVEAICERVLIMRAGRLALDSRLGELAGAPRLLITLDQAEGAAREALGAVEGVTGFEPLAASDGQPAERHSYALGSADVSALAPRIARLINDKGWSLYRLEPERHDLEALFKAVSSQEVSKPEVTHG</sequence>
<dbReference type="SMART" id="SM00382">
    <property type="entry name" value="AAA"/>
    <property type="match status" value="1"/>
</dbReference>
<evidence type="ECO:0000256" key="2">
    <source>
        <dbReference type="ARBA" id="ARBA00022448"/>
    </source>
</evidence>
<dbReference type="PANTHER" id="PTHR43335">
    <property type="entry name" value="ABC TRANSPORTER, ATP-BINDING PROTEIN"/>
    <property type="match status" value="1"/>
</dbReference>
<name>A0ABZ0SG09_9GAMM</name>
<keyword evidence="2" id="KW-0813">Transport</keyword>
<gene>
    <name evidence="6" type="primary">yxlF_1</name>
    <name evidence="6" type="ORF">Thiowin_04606</name>
</gene>
<dbReference type="CDD" id="cd03230">
    <property type="entry name" value="ABC_DR_subfamily_A"/>
    <property type="match status" value="1"/>
</dbReference>
<keyword evidence="3" id="KW-0547">Nucleotide-binding</keyword>
<evidence type="ECO:0000256" key="4">
    <source>
        <dbReference type="ARBA" id="ARBA00022840"/>
    </source>
</evidence>
<reference evidence="6 7" key="1">
    <citation type="journal article" date="2023" name="Microorganisms">
        <title>Thiorhodovibrio frisius and Trv. litoralis spp. nov., Two Novel Members from a Clade of Fastidious Purple Sulfur Bacteria That Exhibit Unique Red-Shifted Light-Harvesting Capabilities.</title>
        <authorList>
            <person name="Methner A."/>
            <person name="Kuzyk S.B."/>
            <person name="Petersen J."/>
            <person name="Bauer S."/>
            <person name="Brinkmann H."/>
            <person name="Sichau K."/>
            <person name="Wanner G."/>
            <person name="Wolf J."/>
            <person name="Neumann-Schaal M."/>
            <person name="Henke P."/>
            <person name="Tank M."/>
            <person name="Sproer C."/>
            <person name="Bunk B."/>
            <person name="Overmann J."/>
        </authorList>
    </citation>
    <scope>NUCLEOTIDE SEQUENCE [LARGE SCALE GENOMIC DNA]</scope>
    <source>
        <strain evidence="6 7">DSM 6702</strain>
    </source>
</reference>
<keyword evidence="7" id="KW-1185">Reference proteome</keyword>
<dbReference type="InterPro" id="IPR003439">
    <property type="entry name" value="ABC_transporter-like_ATP-bd"/>
</dbReference>
<dbReference type="GO" id="GO:0005524">
    <property type="term" value="F:ATP binding"/>
    <property type="evidence" value="ECO:0007669"/>
    <property type="project" value="UniProtKB-KW"/>
</dbReference>
<keyword evidence="4 6" id="KW-0067">ATP-binding</keyword>
<dbReference type="PROSITE" id="PS50893">
    <property type="entry name" value="ABC_TRANSPORTER_2"/>
    <property type="match status" value="1"/>
</dbReference>
<evidence type="ECO:0000313" key="6">
    <source>
        <dbReference type="EMBL" id="WPL19477.1"/>
    </source>
</evidence>
<accession>A0ABZ0SG09</accession>
<evidence type="ECO:0000256" key="1">
    <source>
        <dbReference type="ARBA" id="ARBA00005417"/>
    </source>
</evidence>
<proteinExistence type="inferred from homology"/>
<evidence type="ECO:0000313" key="7">
    <source>
        <dbReference type="Proteomes" id="UP001432180"/>
    </source>
</evidence>
<feature type="domain" description="ABC transporter" evidence="5">
    <location>
        <begin position="2"/>
        <end position="235"/>
    </location>
</feature>
<evidence type="ECO:0000256" key="3">
    <source>
        <dbReference type="ARBA" id="ARBA00022741"/>
    </source>
</evidence>
<dbReference type="Pfam" id="PF00005">
    <property type="entry name" value="ABC_tran"/>
    <property type="match status" value="1"/>
</dbReference>
<dbReference type="InterPro" id="IPR003593">
    <property type="entry name" value="AAA+_ATPase"/>
</dbReference>
<comment type="similarity">
    <text evidence="1">Belongs to the ABC transporter superfamily.</text>
</comment>
<dbReference type="GO" id="GO:0016787">
    <property type="term" value="F:hydrolase activity"/>
    <property type="evidence" value="ECO:0007669"/>
    <property type="project" value="UniProtKB-KW"/>
</dbReference>